<accession>A0ABQ9JPA7</accession>
<dbReference type="PANTHER" id="PTHR18902:SF25">
    <property type="entry name" value="GRIP AND COILED-COIL DOMAIN-CONTAINING PROTEIN 2"/>
    <property type="match status" value="1"/>
</dbReference>
<dbReference type="EMBL" id="JAPWTJ010000331">
    <property type="protein sequence ID" value="KAJ8979532.1"/>
    <property type="molecule type" value="Genomic_DNA"/>
</dbReference>
<evidence type="ECO:0000256" key="6">
    <source>
        <dbReference type="SAM" id="MobiDB-lite"/>
    </source>
</evidence>
<organism evidence="7 8">
    <name type="scientific">Molorchus minor</name>
    <dbReference type="NCBI Taxonomy" id="1323400"/>
    <lineage>
        <taxon>Eukaryota</taxon>
        <taxon>Metazoa</taxon>
        <taxon>Ecdysozoa</taxon>
        <taxon>Arthropoda</taxon>
        <taxon>Hexapoda</taxon>
        <taxon>Insecta</taxon>
        <taxon>Pterygota</taxon>
        <taxon>Neoptera</taxon>
        <taxon>Endopterygota</taxon>
        <taxon>Coleoptera</taxon>
        <taxon>Polyphaga</taxon>
        <taxon>Cucujiformia</taxon>
        <taxon>Chrysomeloidea</taxon>
        <taxon>Cerambycidae</taxon>
        <taxon>Lamiinae</taxon>
        <taxon>Monochamini</taxon>
        <taxon>Molorchus</taxon>
    </lineage>
</organism>
<feature type="coiled-coil region" evidence="5">
    <location>
        <begin position="33"/>
        <end position="67"/>
    </location>
</feature>
<evidence type="ECO:0000256" key="4">
    <source>
        <dbReference type="ARBA" id="ARBA00023054"/>
    </source>
</evidence>
<comment type="caution">
    <text evidence="7">The sequence shown here is derived from an EMBL/GenBank/DDBJ whole genome shotgun (WGS) entry which is preliminary data.</text>
</comment>
<reference evidence="7" key="1">
    <citation type="journal article" date="2023" name="Insect Mol. Biol.">
        <title>Genome sequencing provides insights into the evolution of gene families encoding plant cell wall-degrading enzymes in longhorned beetles.</title>
        <authorList>
            <person name="Shin N.R."/>
            <person name="Okamura Y."/>
            <person name="Kirsch R."/>
            <person name="Pauchet Y."/>
        </authorList>
    </citation>
    <scope>NUCLEOTIDE SEQUENCE</scope>
    <source>
        <strain evidence="7">MMC_N1</strain>
    </source>
</reference>
<keyword evidence="4 5" id="KW-0175">Coiled coil</keyword>
<evidence type="ECO:0000256" key="2">
    <source>
        <dbReference type="ARBA" id="ARBA00022490"/>
    </source>
</evidence>
<gene>
    <name evidence="7" type="ORF">NQ317_017680</name>
</gene>
<feature type="coiled-coil region" evidence="5">
    <location>
        <begin position="747"/>
        <end position="921"/>
    </location>
</feature>
<feature type="region of interest" description="Disordered" evidence="6">
    <location>
        <begin position="1052"/>
        <end position="1076"/>
    </location>
</feature>
<dbReference type="PANTHER" id="PTHR18902">
    <property type="entry name" value="NUCLEAR MITOTIC APPARATUS PROTEIN 1-RELATED"/>
    <property type="match status" value="1"/>
</dbReference>
<evidence type="ECO:0000256" key="1">
    <source>
        <dbReference type="ARBA" id="ARBA00004496"/>
    </source>
</evidence>
<evidence type="ECO:0000313" key="8">
    <source>
        <dbReference type="Proteomes" id="UP001162164"/>
    </source>
</evidence>
<dbReference type="Proteomes" id="UP001162164">
    <property type="component" value="Unassembled WGS sequence"/>
</dbReference>
<keyword evidence="2" id="KW-0963">Cytoplasm</keyword>
<feature type="compositionally biased region" description="Basic and acidic residues" evidence="6">
    <location>
        <begin position="1053"/>
        <end position="1062"/>
    </location>
</feature>
<comment type="subcellular location">
    <subcellularLocation>
        <location evidence="1">Cytoplasm</location>
    </subcellularLocation>
</comment>
<feature type="coiled-coil region" evidence="5">
    <location>
        <begin position="97"/>
        <end position="152"/>
    </location>
</feature>
<evidence type="ECO:0000313" key="7">
    <source>
        <dbReference type="EMBL" id="KAJ8979532.1"/>
    </source>
</evidence>
<proteinExistence type="predicted"/>
<sequence length="1184" mass="137199">MDNNLSNEAKKVNLEELSKEDLVKKCRGLLTIAQKAKQTKDTLSEENSKLKEELAAKNSMANDVTQEIIDKMTQQKLEFVTIIEDLKVKNTVLDSKLQIYQKDLQTCQEKLNTIDNENVSYKRQVSRLTDENEQLLTDLELLEKQIDELNKVGIQQRHQLLELESKANESKPVVDDKISELQHMLSVSLEEVKNLKSDNLILNEKMENLQFNLSEKEKNIIVISEELQSKCDILRNATEELYKLKNAKENIGQQEELEGTVKEWKEKLEDAGQKLISHVSVIELDNENLKKEVAKYNTAFSECDKLSEEKYNMEKKLKETSASYERQLEDIRQAKEVETQLLKNKLKEVEMRCSNLSEDVENNISEYINQIEGLNNEKCGISKELQLEQNKVLELKNEMNANQQNVELTKKIELLRKENINVQNLLDDCQKKCVNLTNELENITALNMELINEVDLLKNEKQSLNIVIKEKETFHKKELEESHKKLLELNGQVSDLKNQIKCYGDNREHIDAAERQLVEKSCEEMKKLSGENKELISLNTLLQEKLEELEKKTLKCIPFLTQEIEMLKSNENKINSNIQDDEVNSLKSESEVLKEKLNLNLEASYAESETMSTSTISRTEDVNRLKDLEGSWEERYGKLRNLAVKLKGKVRELTNTVIKEQNEKDELQKKVSANLKTIQSMQSQSDKLEDELENTKKECKQYLNRLNTIAEDISKDKQSLSTEKWKKQVSAKVQMLRKELEANNVLKKDFETKIDKLTLELEEKEKTLKTEIESHKQTKNLLDISNNECKKNSVLSLEMQDYERSVKETTKKLEKYQEDISNLKGQLNAGLSELGTYKKKVAQLEEELQQKEDKVQSVNRLLEISRSENEELSTELSKVIAEHQKNNSVLKAERDHLRSQMLGLQQNLRDVQDALKLKEDEFGVIQKEYQGYKVRAQSVLRQNQNRDVGLEEKLLEELASLKLDNSQLHANLDKHLEQIKLLEVSNEKLLSKKEEDIKKIQELEGEIDELKCQYEHLSTTHQKSLAEHAETVRSLKLHADTLSQCYRQQISEQEARHNREGEGSESVDSNNPPSVHPVPLERLLGSDSDQEFVHLKKHLNEQESKLAHLTALLSDTEQDLVKHVQMNNLLKEEIRRQQRSVEREKHAENLEYLKNVVFKFVTLNSGDERTSVSPSAEHHPQVKP</sequence>
<feature type="coiled-coil region" evidence="5">
    <location>
        <begin position="643"/>
        <end position="712"/>
    </location>
</feature>
<name>A0ABQ9JPA7_9CUCU</name>
<evidence type="ECO:0008006" key="9">
    <source>
        <dbReference type="Google" id="ProtNLM"/>
    </source>
</evidence>
<feature type="coiled-coil region" evidence="5">
    <location>
        <begin position="192"/>
        <end position="499"/>
    </location>
</feature>
<keyword evidence="8" id="KW-1185">Reference proteome</keyword>
<evidence type="ECO:0000256" key="3">
    <source>
        <dbReference type="ARBA" id="ARBA00022553"/>
    </source>
</evidence>
<keyword evidence="3" id="KW-0597">Phosphoprotein</keyword>
<dbReference type="InterPro" id="IPR051841">
    <property type="entry name" value="MT-Golgi_org_protein"/>
</dbReference>
<feature type="coiled-coil region" evidence="5">
    <location>
        <begin position="1099"/>
        <end position="1151"/>
    </location>
</feature>
<evidence type="ECO:0000256" key="5">
    <source>
        <dbReference type="SAM" id="Coils"/>
    </source>
</evidence>
<feature type="coiled-coil region" evidence="5">
    <location>
        <begin position="951"/>
        <end position="1020"/>
    </location>
</feature>
<dbReference type="SUPFAM" id="SSF57997">
    <property type="entry name" value="Tropomyosin"/>
    <property type="match status" value="1"/>
</dbReference>
<protein>
    <recommendedName>
        <fullName evidence="9">GRIP and coiled-coil domain-containing protein 2</fullName>
    </recommendedName>
</protein>